<evidence type="ECO:0000313" key="2">
    <source>
        <dbReference type="EMBL" id="ESA22420.1"/>
    </source>
</evidence>
<dbReference type="AlphaFoldDB" id="U9UPU5"/>
<feature type="compositionally biased region" description="Polar residues" evidence="1">
    <location>
        <begin position="33"/>
        <end position="51"/>
    </location>
</feature>
<name>U9UPU5_RHIID</name>
<gene>
    <name evidence="2" type="ORF">GLOINDRAFT_342675</name>
</gene>
<feature type="region of interest" description="Disordered" evidence="1">
    <location>
        <begin position="1"/>
        <end position="51"/>
    </location>
</feature>
<feature type="compositionally biased region" description="Basic and acidic residues" evidence="1">
    <location>
        <begin position="19"/>
        <end position="31"/>
    </location>
</feature>
<evidence type="ECO:0000256" key="1">
    <source>
        <dbReference type="SAM" id="MobiDB-lite"/>
    </source>
</evidence>
<accession>U9UPU5</accession>
<protein>
    <submittedName>
        <fullName evidence="2">Uncharacterized protein</fullName>
    </submittedName>
</protein>
<proteinExistence type="predicted"/>
<dbReference type="EMBL" id="KI275600">
    <property type="protein sequence ID" value="ESA22420.1"/>
    <property type="molecule type" value="Genomic_DNA"/>
</dbReference>
<reference evidence="2" key="1">
    <citation type="submission" date="2013-07" db="EMBL/GenBank/DDBJ databases">
        <title>The genome of an arbuscular mycorrhizal fungus provides insights into the evolution of the oldest plant symbiosis.</title>
        <authorList>
            <consortium name="DOE Joint Genome Institute"/>
            <person name="Tisserant E."/>
            <person name="Malbreil M."/>
            <person name="Kuo A."/>
            <person name="Kohler A."/>
            <person name="Symeonidi A."/>
            <person name="Balestrini R."/>
            <person name="Charron P."/>
            <person name="Duensing N."/>
            <person name="Frei-dit-Frey N."/>
            <person name="Gianinazzi-Pearson V."/>
            <person name="Gilbert B."/>
            <person name="Handa Y."/>
            <person name="Hijri M."/>
            <person name="Kaul R."/>
            <person name="Kawaguchi M."/>
            <person name="Krajinski F."/>
            <person name="Lammers P."/>
            <person name="Lapierre D."/>
            <person name="Masclaux F.G."/>
            <person name="Murat C."/>
            <person name="Morin E."/>
            <person name="Ndikumana S."/>
            <person name="Pagni M."/>
            <person name="Petitpierre D."/>
            <person name="Requena N."/>
            <person name="Rosikiewicz P."/>
            <person name="Riley R."/>
            <person name="Saito K."/>
            <person name="San Clemente H."/>
            <person name="Shapiro H."/>
            <person name="van Tuinen D."/>
            <person name="Becard G."/>
            <person name="Bonfante P."/>
            <person name="Paszkowski U."/>
            <person name="Shachar-Hill Y."/>
            <person name="Young J.P."/>
            <person name="Sanders I.R."/>
            <person name="Henrissat B."/>
            <person name="Rensing S.A."/>
            <person name="Grigoriev I.V."/>
            <person name="Corradi N."/>
            <person name="Roux C."/>
            <person name="Martin F."/>
        </authorList>
    </citation>
    <scope>NUCLEOTIDE SEQUENCE</scope>
    <source>
        <strain evidence="2">DAOM 197198</strain>
    </source>
</reference>
<organism evidence="2">
    <name type="scientific">Rhizophagus irregularis (strain DAOM 181602 / DAOM 197198 / MUCL 43194)</name>
    <name type="common">Arbuscular mycorrhizal fungus</name>
    <name type="synonym">Glomus intraradices</name>
    <dbReference type="NCBI Taxonomy" id="747089"/>
    <lineage>
        <taxon>Eukaryota</taxon>
        <taxon>Fungi</taxon>
        <taxon>Fungi incertae sedis</taxon>
        <taxon>Mucoromycota</taxon>
        <taxon>Glomeromycotina</taxon>
        <taxon>Glomeromycetes</taxon>
        <taxon>Glomerales</taxon>
        <taxon>Glomeraceae</taxon>
        <taxon>Rhizophagus</taxon>
    </lineage>
</organism>
<sequence>MRIRSSDTLHGYWRKRRQREGNQKGKVDRQSCGKGTSSTKSNQDPDFVNRQ</sequence>
<dbReference type="HOGENOM" id="CLU_3107513_0_0_1"/>